<reference evidence="1" key="1">
    <citation type="submission" date="2012-11" db="EMBL/GenBank/DDBJ databases">
        <authorList>
            <person name="Lucero-Rivera Y.E."/>
            <person name="Tovar-Ramirez D."/>
        </authorList>
    </citation>
    <scope>NUCLEOTIDE SEQUENCE</scope>
    <source>
        <tissue evidence="1">Salivary gland</tissue>
    </source>
</reference>
<protein>
    <submittedName>
        <fullName evidence="1">Putative ornithine decarboxylase antizyme odc-az</fullName>
    </submittedName>
</protein>
<dbReference type="EMBL" id="GACK01001629">
    <property type="protein sequence ID" value="JAA63405.1"/>
    <property type="molecule type" value="mRNA"/>
</dbReference>
<accession>L7MHC2</accession>
<feature type="non-terminal residue" evidence="1">
    <location>
        <position position="1"/>
    </location>
</feature>
<organism evidence="1">
    <name type="scientific">Rhipicephalus pulchellus</name>
    <name type="common">Yellow backed tick</name>
    <name type="synonym">Dermacentor pulchellus</name>
    <dbReference type="NCBI Taxonomy" id="72859"/>
    <lineage>
        <taxon>Eukaryota</taxon>
        <taxon>Metazoa</taxon>
        <taxon>Ecdysozoa</taxon>
        <taxon>Arthropoda</taxon>
        <taxon>Chelicerata</taxon>
        <taxon>Arachnida</taxon>
        <taxon>Acari</taxon>
        <taxon>Parasitiformes</taxon>
        <taxon>Ixodida</taxon>
        <taxon>Ixodoidea</taxon>
        <taxon>Ixodidae</taxon>
        <taxon>Rhipicephalinae</taxon>
        <taxon>Rhipicephalus</taxon>
        <taxon>Rhipicephalus</taxon>
    </lineage>
</organism>
<name>L7MHC2_RHIPC</name>
<dbReference type="AlphaFoldDB" id="L7MHC2"/>
<reference evidence="1" key="2">
    <citation type="journal article" date="2015" name="J. Proteomics">
        <title>Sexual differences in the sialomes of the zebra tick, Rhipicephalus pulchellus.</title>
        <authorList>
            <person name="Tan A.W."/>
            <person name="Francischetti I.M."/>
            <person name="Slovak M."/>
            <person name="Kini R.M."/>
            <person name="Ribeiro J.M."/>
        </authorList>
    </citation>
    <scope>NUCLEOTIDE SEQUENCE</scope>
    <source>
        <tissue evidence="1">Salivary gland</tissue>
    </source>
</reference>
<proteinExistence type="evidence at transcript level"/>
<evidence type="ECO:0000313" key="1">
    <source>
        <dbReference type="EMBL" id="JAA63405.1"/>
    </source>
</evidence>
<sequence length="215" mass="23622">RSRPRSRGRPCCARAGCTCSCRPACCPMALVRPLSPCSSLLKSSWVAPMSWSCSTRTAPTELALCARSCSWASPYWPQGIRSCRSQILKGSSAWRTPSSETWEAIGNPASFLALLLHQQFLRFVPFSATLSGRRSKACNLLRVQALAMRKGASKLRGPNSLGLGGQFSIGTLFGVGIFRDRALNLELRNHKRVCSSLKQEFRYLFSSQRDLGMAA</sequence>